<feature type="domain" description="3H" evidence="1">
    <location>
        <begin position="105"/>
        <end position="199"/>
    </location>
</feature>
<dbReference type="Pfam" id="PF08279">
    <property type="entry name" value="HTH_11"/>
    <property type="match status" value="1"/>
</dbReference>
<dbReference type="PANTHER" id="PTHR40068">
    <property type="entry name" value="TRANSCRIPTION REPRESSOR NIAR-RELATED"/>
    <property type="match status" value="1"/>
</dbReference>
<feature type="domain" description="Helix-turn-helix type 11" evidence="2">
    <location>
        <begin position="38"/>
        <end position="90"/>
    </location>
</feature>
<dbReference type="AlphaFoldDB" id="A0A1H2W8T0"/>
<evidence type="ECO:0000313" key="3">
    <source>
        <dbReference type="EMBL" id="SDW76866.1"/>
    </source>
</evidence>
<dbReference type="SUPFAM" id="SSF75500">
    <property type="entry name" value="Putative transcriptional regulator TM1602, C-terminal domain"/>
    <property type="match status" value="1"/>
</dbReference>
<evidence type="ECO:0000313" key="4">
    <source>
        <dbReference type="Proteomes" id="UP000182589"/>
    </source>
</evidence>
<name>A0A1H2W8T0_9BACL</name>
<dbReference type="InterPro" id="IPR035922">
    <property type="entry name" value="3H_dom_sf"/>
</dbReference>
<reference evidence="4" key="1">
    <citation type="submission" date="2016-10" db="EMBL/GenBank/DDBJ databases">
        <authorList>
            <person name="Varghese N."/>
        </authorList>
    </citation>
    <scope>NUCLEOTIDE SEQUENCE [LARGE SCALE GENOMIC DNA]</scope>
    <source>
        <strain evidence="4">DSM 12489</strain>
    </source>
</reference>
<dbReference type="Gene3D" id="1.10.10.10">
    <property type="entry name" value="Winged helix-like DNA-binding domain superfamily/Winged helix DNA-binding domain"/>
    <property type="match status" value="1"/>
</dbReference>
<dbReference type="InterPro" id="IPR026043">
    <property type="entry name" value="NadR"/>
</dbReference>
<dbReference type="SUPFAM" id="SSF46785">
    <property type="entry name" value="Winged helix' DNA-binding domain"/>
    <property type="match status" value="1"/>
</dbReference>
<dbReference type="InterPro" id="IPR036388">
    <property type="entry name" value="WH-like_DNA-bd_sf"/>
</dbReference>
<dbReference type="InterPro" id="IPR004173">
    <property type="entry name" value="3H_domain"/>
</dbReference>
<dbReference type="InterPro" id="IPR036390">
    <property type="entry name" value="WH_DNA-bd_sf"/>
</dbReference>
<gene>
    <name evidence="3" type="ORF">SAMN04489725_1147</name>
</gene>
<organism evidence="3 4">
    <name type="scientific">Alicyclobacillus hesperidum</name>
    <dbReference type="NCBI Taxonomy" id="89784"/>
    <lineage>
        <taxon>Bacteria</taxon>
        <taxon>Bacillati</taxon>
        <taxon>Bacillota</taxon>
        <taxon>Bacilli</taxon>
        <taxon>Bacillales</taxon>
        <taxon>Alicyclobacillaceae</taxon>
        <taxon>Alicyclobacillus</taxon>
    </lineage>
</organism>
<dbReference type="Gene3D" id="3.30.1340.20">
    <property type="entry name" value="3H domain"/>
    <property type="match status" value="1"/>
</dbReference>
<evidence type="ECO:0000259" key="1">
    <source>
        <dbReference type="Pfam" id="PF02829"/>
    </source>
</evidence>
<proteinExistence type="predicted"/>
<evidence type="ECO:0000259" key="2">
    <source>
        <dbReference type="Pfam" id="PF08279"/>
    </source>
</evidence>
<dbReference type="PANTHER" id="PTHR40068:SF1">
    <property type="entry name" value="TRANSCRIPTION REPRESSOR NIAR-RELATED"/>
    <property type="match status" value="1"/>
</dbReference>
<dbReference type="InterPro" id="IPR013196">
    <property type="entry name" value="HTH_11"/>
</dbReference>
<accession>A0A1H2W8T0</accession>
<sequence>MICPSWIKVQAAGTLSTICNGHNDISQRVNNVPPLTNRQAALLELLVNATAPIPGQALADELGVTRQVIVHDIALLRAAGQRIFATPKGYLIESVLPANKQTVLAVSHTPEQTEAELCILVDCGLRVLDVRVEHPVYGELVGNLLLSSRRDVDLFMQRIRTEQAPLLSTLTGGYHYHRVEYQEDEQLHAAIHQLTQAGIQLLTNGELPIVPER</sequence>
<dbReference type="EMBL" id="FNOJ01000014">
    <property type="protein sequence ID" value="SDW76866.1"/>
    <property type="molecule type" value="Genomic_DNA"/>
</dbReference>
<dbReference type="Pfam" id="PF02829">
    <property type="entry name" value="3H"/>
    <property type="match status" value="1"/>
</dbReference>
<dbReference type="GO" id="GO:0036094">
    <property type="term" value="F:small molecule binding"/>
    <property type="evidence" value="ECO:0007669"/>
    <property type="project" value="InterPro"/>
</dbReference>
<dbReference type="Proteomes" id="UP000182589">
    <property type="component" value="Unassembled WGS sequence"/>
</dbReference>
<keyword evidence="4" id="KW-1185">Reference proteome</keyword>
<dbReference type="STRING" id="89784.SAMN04489725_1147"/>
<protein>
    <recommendedName>
        <fullName evidence="5">Transcription repressor NadR</fullName>
    </recommendedName>
</protein>
<evidence type="ECO:0008006" key="5">
    <source>
        <dbReference type="Google" id="ProtNLM"/>
    </source>
</evidence>